<dbReference type="GO" id="GO:0043565">
    <property type="term" value="F:sequence-specific DNA binding"/>
    <property type="evidence" value="ECO:0007669"/>
    <property type="project" value="InterPro"/>
</dbReference>
<dbReference type="Gene3D" id="1.10.10.10">
    <property type="entry name" value="Winged helix-like DNA-binding domain superfamily/Winged helix DNA-binding domain"/>
    <property type="match status" value="2"/>
</dbReference>
<dbReference type="PROSITE" id="PS50956">
    <property type="entry name" value="HTH_ASNC_2"/>
    <property type="match status" value="2"/>
</dbReference>
<dbReference type="SUPFAM" id="SSF54909">
    <property type="entry name" value="Dimeric alpha+beta barrel"/>
    <property type="match status" value="2"/>
</dbReference>
<dbReference type="EMBL" id="SZZH01000003">
    <property type="protein sequence ID" value="TKV58800.1"/>
    <property type="molecule type" value="Genomic_DNA"/>
</dbReference>
<dbReference type="PANTHER" id="PTHR30154">
    <property type="entry name" value="LEUCINE-RESPONSIVE REGULATORY PROTEIN"/>
    <property type="match status" value="1"/>
</dbReference>
<dbReference type="Pfam" id="PF01037">
    <property type="entry name" value="AsnC_trans_reg"/>
    <property type="match status" value="2"/>
</dbReference>
<dbReference type="SMART" id="SM00344">
    <property type="entry name" value="HTH_ASNC"/>
    <property type="match status" value="2"/>
</dbReference>
<name>A0A4U6QF75_9ACTN</name>
<feature type="domain" description="HTH asnC-type" evidence="4">
    <location>
        <begin position="1"/>
        <end position="61"/>
    </location>
</feature>
<keyword evidence="6" id="KW-1185">Reference proteome</keyword>
<dbReference type="InterPro" id="IPR019888">
    <property type="entry name" value="Tscrpt_reg_AsnC-like"/>
</dbReference>
<dbReference type="SUPFAM" id="SSF46785">
    <property type="entry name" value="Winged helix' DNA-binding domain"/>
    <property type="match status" value="2"/>
</dbReference>
<evidence type="ECO:0000313" key="5">
    <source>
        <dbReference type="EMBL" id="TKV58800.1"/>
    </source>
</evidence>
<keyword evidence="3" id="KW-0804">Transcription</keyword>
<dbReference type="Proteomes" id="UP000306985">
    <property type="component" value="Unassembled WGS sequence"/>
</dbReference>
<protein>
    <submittedName>
        <fullName evidence="5">Lrp/AsnC family transcriptional regulator</fullName>
    </submittedName>
</protein>
<evidence type="ECO:0000256" key="2">
    <source>
        <dbReference type="ARBA" id="ARBA00023125"/>
    </source>
</evidence>
<dbReference type="AlphaFoldDB" id="A0A4U6QF75"/>
<dbReference type="GO" id="GO:0043200">
    <property type="term" value="P:response to amino acid"/>
    <property type="evidence" value="ECO:0007669"/>
    <property type="project" value="TreeGrafter"/>
</dbReference>
<dbReference type="InterPro" id="IPR036388">
    <property type="entry name" value="WH-like_DNA-bd_sf"/>
</dbReference>
<dbReference type="InterPro" id="IPR019887">
    <property type="entry name" value="Tscrpt_reg_AsnC/Lrp_C"/>
</dbReference>
<evidence type="ECO:0000256" key="1">
    <source>
        <dbReference type="ARBA" id="ARBA00023015"/>
    </source>
</evidence>
<keyword evidence="2" id="KW-0238">DNA-binding</keyword>
<feature type="domain" description="HTH asnC-type" evidence="4">
    <location>
        <begin position="150"/>
        <end position="218"/>
    </location>
</feature>
<gene>
    <name evidence="5" type="ORF">FDO65_14940</name>
</gene>
<keyword evidence="1" id="KW-0805">Transcription regulation</keyword>
<dbReference type="Gene3D" id="3.30.70.920">
    <property type="match status" value="2"/>
</dbReference>
<evidence type="ECO:0000259" key="4">
    <source>
        <dbReference type="PROSITE" id="PS50956"/>
    </source>
</evidence>
<dbReference type="InterPro" id="IPR000485">
    <property type="entry name" value="AsnC-type_HTH_dom"/>
</dbReference>
<evidence type="ECO:0000313" key="6">
    <source>
        <dbReference type="Proteomes" id="UP000306985"/>
    </source>
</evidence>
<dbReference type="Pfam" id="PF13404">
    <property type="entry name" value="HTH_AsnC-type"/>
    <property type="match status" value="2"/>
</dbReference>
<accession>A0A4U6QF75</accession>
<comment type="caution">
    <text evidence="5">The sequence shown here is derived from an EMBL/GenBank/DDBJ whole genome shotgun (WGS) entry which is preliminary data.</text>
</comment>
<reference evidence="5 6" key="1">
    <citation type="submission" date="2019-05" db="EMBL/GenBank/DDBJ databases">
        <title>Nakamurella sp. N5BH11, whole genome shotgun sequence.</title>
        <authorList>
            <person name="Tuo L."/>
        </authorList>
    </citation>
    <scope>NUCLEOTIDE SEQUENCE [LARGE SCALE GENOMIC DNA]</scope>
    <source>
        <strain evidence="5 6">N5BH11</strain>
    </source>
</reference>
<dbReference type="PANTHER" id="PTHR30154:SF34">
    <property type="entry name" value="TRANSCRIPTIONAL REGULATOR AZLB"/>
    <property type="match status" value="1"/>
</dbReference>
<evidence type="ECO:0000256" key="3">
    <source>
        <dbReference type="ARBA" id="ARBA00023163"/>
    </source>
</evidence>
<dbReference type="OrthoDB" id="3526090at2"/>
<sequence length="304" mass="32244">MDAIDTALLAALRADGRARQQTLAQTLGISRSAVAARLHTLFASGAVQTVSVIHPSVMGLHAVAHLSIRVDRPVAEVAAALAAFDDTPFVSLVSGAADLIAEVRTPGPSELADALERVRSTDGILAMTTLLCSSLEVDVLRPAPGSERDVDEIDRVLLELLLDDGRMSLSELSRRSGLSTGTVRIRTRRLFDSRIIKVGVVATAAVDQAGPAIGVGVQVRGPIQPVVDAVAADPGTRFLATTAGRFDLLATVHADTMSQGVELIDRIRRLPAVVTVESWVHLQVVKERYRLAPTGRPPLTEEGQ</sequence>
<proteinExistence type="predicted"/>
<dbReference type="PRINTS" id="PR00033">
    <property type="entry name" value="HTHASNC"/>
</dbReference>
<dbReference type="GO" id="GO:0005829">
    <property type="term" value="C:cytosol"/>
    <property type="evidence" value="ECO:0007669"/>
    <property type="project" value="TreeGrafter"/>
</dbReference>
<dbReference type="RefSeq" id="WP_137450459.1">
    <property type="nucleotide sequence ID" value="NZ_SZZH01000003.1"/>
</dbReference>
<dbReference type="InterPro" id="IPR036390">
    <property type="entry name" value="WH_DNA-bd_sf"/>
</dbReference>
<dbReference type="InterPro" id="IPR011008">
    <property type="entry name" value="Dimeric_a/b-barrel"/>
</dbReference>
<organism evidence="5 6">
    <name type="scientific">Nakamurella flava</name>
    <dbReference type="NCBI Taxonomy" id="2576308"/>
    <lineage>
        <taxon>Bacteria</taxon>
        <taxon>Bacillati</taxon>
        <taxon>Actinomycetota</taxon>
        <taxon>Actinomycetes</taxon>
        <taxon>Nakamurellales</taxon>
        <taxon>Nakamurellaceae</taxon>
        <taxon>Nakamurella</taxon>
    </lineage>
</organism>